<evidence type="ECO:0008006" key="9">
    <source>
        <dbReference type="Google" id="ProtNLM"/>
    </source>
</evidence>
<sequence>MESTMTDNDVARPVAAAPRPEPRTAIQAIDRTVALLDVVAGAGSHGIALRDLAEQVGLPASTARTLLASLVAHGLVAQHASSRHYLLGSRFFELNRRFVLQTDLSAAAAPVLRRLWERTQETVHLAVFHGYRRADIAVLVSPQLLTIDPTTARFVDASATPPYRTAAGKVLFAGLSRPERLSMLRSAPWRDDTPPDEGDLMDAMDDVARRGFATNLEEEAPGVCGVAAPVRDHTGRTIAAVCVGYPSVRHTDAHAASLRDDVIDAAAELSLMLGADPREASA</sequence>
<dbReference type="InterPro" id="IPR005471">
    <property type="entry name" value="Tscrpt_reg_IclR_N"/>
</dbReference>
<dbReference type="AlphaFoldDB" id="A0A2W2BUG0"/>
<keyword evidence="2" id="KW-0238">DNA-binding</keyword>
<evidence type="ECO:0000256" key="2">
    <source>
        <dbReference type="ARBA" id="ARBA00023125"/>
    </source>
</evidence>
<feature type="domain" description="IclR-ED" evidence="6">
    <location>
        <begin position="90"/>
        <end position="275"/>
    </location>
</feature>
<dbReference type="Proteomes" id="UP000248764">
    <property type="component" value="Unassembled WGS sequence"/>
</dbReference>
<organism evidence="7 8">
    <name type="scientific">Jiangella anatolica</name>
    <dbReference type="NCBI Taxonomy" id="2670374"/>
    <lineage>
        <taxon>Bacteria</taxon>
        <taxon>Bacillati</taxon>
        <taxon>Actinomycetota</taxon>
        <taxon>Actinomycetes</taxon>
        <taxon>Jiangellales</taxon>
        <taxon>Jiangellaceae</taxon>
        <taxon>Jiangella</taxon>
    </lineage>
</organism>
<gene>
    <name evidence="7" type="ORF">C1I92_29650</name>
</gene>
<keyword evidence="3" id="KW-0804">Transcription</keyword>
<name>A0A2W2BUG0_9ACTN</name>
<dbReference type="Gene3D" id="3.30.450.40">
    <property type="match status" value="1"/>
</dbReference>
<dbReference type="GO" id="GO:0003700">
    <property type="term" value="F:DNA-binding transcription factor activity"/>
    <property type="evidence" value="ECO:0007669"/>
    <property type="project" value="TreeGrafter"/>
</dbReference>
<dbReference type="PANTHER" id="PTHR30136">
    <property type="entry name" value="HELIX-TURN-HELIX TRANSCRIPTIONAL REGULATOR, ICLR FAMILY"/>
    <property type="match status" value="1"/>
</dbReference>
<comment type="caution">
    <text evidence="7">The sequence shown here is derived from an EMBL/GenBank/DDBJ whole genome shotgun (WGS) entry which is preliminary data.</text>
</comment>
<protein>
    <recommendedName>
        <fullName evidence="9">IclR family transcriptional regulator</fullName>
    </recommendedName>
</protein>
<keyword evidence="1" id="KW-0805">Transcription regulation</keyword>
<dbReference type="GO" id="GO:0003677">
    <property type="term" value="F:DNA binding"/>
    <property type="evidence" value="ECO:0007669"/>
    <property type="project" value="UniProtKB-KW"/>
</dbReference>
<dbReference type="SUPFAM" id="SSF55781">
    <property type="entry name" value="GAF domain-like"/>
    <property type="match status" value="1"/>
</dbReference>
<evidence type="ECO:0000256" key="4">
    <source>
        <dbReference type="SAM" id="MobiDB-lite"/>
    </source>
</evidence>
<dbReference type="InterPro" id="IPR014757">
    <property type="entry name" value="Tscrpt_reg_IclR_C"/>
</dbReference>
<dbReference type="InterPro" id="IPR036388">
    <property type="entry name" value="WH-like_DNA-bd_sf"/>
</dbReference>
<dbReference type="InterPro" id="IPR036390">
    <property type="entry name" value="WH_DNA-bd_sf"/>
</dbReference>
<feature type="region of interest" description="Disordered" evidence="4">
    <location>
        <begin position="1"/>
        <end position="22"/>
    </location>
</feature>
<dbReference type="PROSITE" id="PS51078">
    <property type="entry name" value="ICLR_ED"/>
    <property type="match status" value="1"/>
</dbReference>
<evidence type="ECO:0000313" key="8">
    <source>
        <dbReference type="Proteomes" id="UP000248764"/>
    </source>
</evidence>
<evidence type="ECO:0000259" key="6">
    <source>
        <dbReference type="PROSITE" id="PS51078"/>
    </source>
</evidence>
<dbReference type="PANTHER" id="PTHR30136:SF35">
    <property type="entry name" value="HTH-TYPE TRANSCRIPTIONAL REGULATOR RV1719"/>
    <property type="match status" value="1"/>
</dbReference>
<proteinExistence type="predicted"/>
<feature type="domain" description="HTH iclR-type" evidence="5">
    <location>
        <begin position="26"/>
        <end position="89"/>
    </location>
</feature>
<dbReference type="Pfam" id="PF09339">
    <property type="entry name" value="HTH_IclR"/>
    <property type="match status" value="1"/>
</dbReference>
<dbReference type="InterPro" id="IPR050707">
    <property type="entry name" value="HTH_MetabolicPath_Reg"/>
</dbReference>
<dbReference type="GO" id="GO:0045892">
    <property type="term" value="P:negative regulation of DNA-templated transcription"/>
    <property type="evidence" value="ECO:0007669"/>
    <property type="project" value="TreeGrafter"/>
</dbReference>
<evidence type="ECO:0000259" key="5">
    <source>
        <dbReference type="PROSITE" id="PS51077"/>
    </source>
</evidence>
<dbReference type="PROSITE" id="PS51077">
    <property type="entry name" value="HTH_ICLR"/>
    <property type="match status" value="1"/>
</dbReference>
<evidence type="ECO:0000313" key="7">
    <source>
        <dbReference type="EMBL" id="PZF79749.1"/>
    </source>
</evidence>
<dbReference type="EMBL" id="POTW01000119">
    <property type="protein sequence ID" value="PZF79749.1"/>
    <property type="molecule type" value="Genomic_DNA"/>
</dbReference>
<dbReference type="SMART" id="SM00346">
    <property type="entry name" value="HTH_ICLR"/>
    <property type="match status" value="1"/>
</dbReference>
<dbReference type="SUPFAM" id="SSF46785">
    <property type="entry name" value="Winged helix' DNA-binding domain"/>
    <property type="match status" value="1"/>
</dbReference>
<evidence type="ECO:0000256" key="1">
    <source>
        <dbReference type="ARBA" id="ARBA00023015"/>
    </source>
</evidence>
<dbReference type="Pfam" id="PF01614">
    <property type="entry name" value="IclR_C"/>
    <property type="match status" value="1"/>
</dbReference>
<dbReference type="InterPro" id="IPR029016">
    <property type="entry name" value="GAF-like_dom_sf"/>
</dbReference>
<evidence type="ECO:0000256" key="3">
    <source>
        <dbReference type="ARBA" id="ARBA00023163"/>
    </source>
</evidence>
<dbReference type="Gene3D" id="1.10.10.10">
    <property type="entry name" value="Winged helix-like DNA-binding domain superfamily/Winged helix DNA-binding domain"/>
    <property type="match status" value="1"/>
</dbReference>
<reference evidence="7 8" key="1">
    <citation type="submission" date="2018-01" db="EMBL/GenBank/DDBJ databases">
        <title>Draft genome sequence of Jiangella sp. GTF31.</title>
        <authorList>
            <person name="Sahin N."/>
            <person name="Ay H."/>
            <person name="Saygin H."/>
        </authorList>
    </citation>
    <scope>NUCLEOTIDE SEQUENCE [LARGE SCALE GENOMIC DNA]</scope>
    <source>
        <strain evidence="7 8">GTF31</strain>
    </source>
</reference>
<keyword evidence="8" id="KW-1185">Reference proteome</keyword>
<accession>A0A2W2BUG0</accession>